<dbReference type="Proteomes" id="UP000031829">
    <property type="component" value="Chromosome"/>
</dbReference>
<name>A0A0B6AWD9_PRIM2</name>
<dbReference type="GO" id="GO:0055085">
    <property type="term" value="P:transmembrane transport"/>
    <property type="evidence" value="ECO:0007669"/>
    <property type="project" value="InterPro"/>
</dbReference>
<dbReference type="AlphaFoldDB" id="A0A0B6AWD9"/>
<protein>
    <submittedName>
        <fullName evidence="8">Binding--dependent transport system inner membrane component family protein</fullName>
    </submittedName>
</protein>
<keyword evidence="2 7" id="KW-0813">Transport</keyword>
<sequence length="293" mass="32968">MLKRNKLTPYLYLLPAFAFLLLVYIPIFQNIWDSLYEWSTFSPDKVFVGIDNYVHLFKDPVFYQALKNNILYAVISIIFQVGGGLIVAAVLEDKLIRRFSPFFRTVYFLPVVVSMTVIALLFTFFYNPEVGLLNQMLKMIGLDSLAKPWLGDSNTAIYAVIAVSQWQSIGYIAMLYIVAIQKISPELYEAAEIDGANKFKMFFHITVPQTKEMTFVAVILTLTGAFTVFNEPYILTGGGPGTSSEVLSTYLYKTAFSKDMMGYASSIATVILIITLLISLIQMKAFKTGKEDA</sequence>
<feature type="transmembrane region" description="Helical" evidence="7">
    <location>
        <begin position="215"/>
        <end position="235"/>
    </location>
</feature>
<dbReference type="InterPro" id="IPR035906">
    <property type="entry name" value="MetI-like_sf"/>
</dbReference>
<feature type="transmembrane region" description="Helical" evidence="7">
    <location>
        <begin position="156"/>
        <end position="178"/>
    </location>
</feature>
<accession>A0A0B6AWD9</accession>
<keyword evidence="3" id="KW-1003">Cell membrane</keyword>
<feature type="transmembrane region" description="Helical" evidence="7">
    <location>
        <begin position="260"/>
        <end position="281"/>
    </location>
</feature>
<dbReference type="InterPro" id="IPR051393">
    <property type="entry name" value="ABC_transporter_permease"/>
</dbReference>
<dbReference type="PANTHER" id="PTHR30193:SF37">
    <property type="entry name" value="INNER MEMBRANE ABC TRANSPORTER PERMEASE PROTEIN YCJO"/>
    <property type="match status" value="1"/>
</dbReference>
<dbReference type="Pfam" id="PF00528">
    <property type="entry name" value="BPD_transp_1"/>
    <property type="match status" value="1"/>
</dbReference>
<evidence type="ECO:0000256" key="1">
    <source>
        <dbReference type="ARBA" id="ARBA00004651"/>
    </source>
</evidence>
<dbReference type="PANTHER" id="PTHR30193">
    <property type="entry name" value="ABC TRANSPORTER PERMEASE PROTEIN"/>
    <property type="match status" value="1"/>
</dbReference>
<dbReference type="EMBL" id="CP009920">
    <property type="protein sequence ID" value="AJI24199.1"/>
    <property type="molecule type" value="Genomic_DNA"/>
</dbReference>
<reference evidence="8 9" key="1">
    <citation type="journal article" date="2015" name="Genome Announc.">
        <title>Complete genome sequences for 35 biothreat assay-relevant bacillus species.</title>
        <authorList>
            <person name="Johnson S.L."/>
            <person name="Daligault H.E."/>
            <person name="Davenport K.W."/>
            <person name="Jaissle J."/>
            <person name="Frey K.G."/>
            <person name="Ladner J.T."/>
            <person name="Broomall S.M."/>
            <person name="Bishop-Lilly K.A."/>
            <person name="Bruce D.C."/>
            <person name="Gibbons H.S."/>
            <person name="Coyne S.R."/>
            <person name="Lo C.C."/>
            <person name="Meincke L."/>
            <person name="Munk A.C."/>
            <person name="Koroleva G.I."/>
            <person name="Rosenzweig C.N."/>
            <person name="Palacios G.F."/>
            <person name="Redden C.L."/>
            <person name="Minogue T.D."/>
            <person name="Chain P.S."/>
        </authorList>
    </citation>
    <scope>NUCLEOTIDE SEQUENCE [LARGE SCALE GENOMIC DNA]</scope>
    <source>
        <strain evidence="9">ATCC 14581 / DSM 32 / JCM 2506 / NBRC 15308 / NCIMB 9376 / NCTC 10342 / NRRL B-14308 / VKM B-512</strain>
    </source>
</reference>
<keyword evidence="4 7" id="KW-0812">Transmembrane</keyword>
<gene>
    <name evidence="8" type="ORF">BG04_4779</name>
</gene>
<feature type="transmembrane region" description="Helical" evidence="7">
    <location>
        <begin position="103"/>
        <end position="126"/>
    </location>
</feature>
<evidence type="ECO:0000256" key="4">
    <source>
        <dbReference type="ARBA" id="ARBA00022692"/>
    </source>
</evidence>
<dbReference type="GeneID" id="93642769"/>
<evidence type="ECO:0000256" key="3">
    <source>
        <dbReference type="ARBA" id="ARBA00022475"/>
    </source>
</evidence>
<feature type="transmembrane region" description="Helical" evidence="7">
    <location>
        <begin position="70"/>
        <end position="91"/>
    </location>
</feature>
<evidence type="ECO:0000256" key="2">
    <source>
        <dbReference type="ARBA" id="ARBA00022448"/>
    </source>
</evidence>
<evidence type="ECO:0000256" key="7">
    <source>
        <dbReference type="RuleBase" id="RU363032"/>
    </source>
</evidence>
<evidence type="ECO:0000256" key="6">
    <source>
        <dbReference type="ARBA" id="ARBA00023136"/>
    </source>
</evidence>
<dbReference type="Gene3D" id="1.10.3720.10">
    <property type="entry name" value="MetI-like"/>
    <property type="match status" value="1"/>
</dbReference>
<dbReference type="RefSeq" id="WP_016764157.1">
    <property type="nucleotide sequence ID" value="NZ_BCVB01000004.1"/>
</dbReference>
<comment type="similarity">
    <text evidence="7">Belongs to the binding-protein-dependent transport system permease family.</text>
</comment>
<dbReference type="GO" id="GO:0005886">
    <property type="term" value="C:plasma membrane"/>
    <property type="evidence" value="ECO:0007669"/>
    <property type="project" value="UniProtKB-SubCell"/>
</dbReference>
<organism evidence="8 9">
    <name type="scientific">Priestia megaterium (strain ATCC 14581 / DSM 32 / CCUG 1817 / JCM 2506 / NBRC 15308 / NCIMB 9376 / NCTC 10342 / NRRL B-14308 / VKM B-512 / Ford 19)</name>
    <name type="common">Bacillus megaterium</name>
    <dbReference type="NCBI Taxonomy" id="1348623"/>
    <lineage>
        <taxon>Bacteria</taxon>
        <taxon>Bacillati</taxon>
        <taxon>Bacillota</taxon>
        <taxon>Bacilli</taxon>
        <taxon>Bacillales</taxon>
        <taxon>Bacillaceae</taxon>
        <taxon>Priestia</taxon>
    </lineage>
</organism>
<dbReference type="InterPro" id="IPR000515">
    <property type="entry name" value="MetI-like"/>
</dbReference>
<evidence type="ECO:0000313" key="9">
    <source>
        <dbReference type="Proteomes" id="UP000031829"/>
    </source>
</evidence>
<evidence type="ECO:0000256" key="5">
    <source>
        <dbReference type="ARBA" id="ARBA00022989"/>
    </source>
</evidence>
<comment type="subcellular location">
    <subcellularLocation>
        <location evidence="1 7">Cell membrane</location>
        <topology evidence="1 7">Multi-pass membrane protein</topology>
    </subcellularLocation>
</comment>
<dbReference type="KEGG" id="bmeg:BG04_4779"/>
<keyword evidence="6 7" id="KW-0472">Membrane</keyword>
<evidence type="ECO:0000313" key="8">
    <source>
        <dbReference type="EMBL" id="AJI24199.1"/>
    </source>
</evidence>
<feature type="transmembrane region" description="Helical" evidence="7">
    <location>
        <begin position="12"/>
        <end position="32"/>
    </location>
</feature>
<dbReference type="SUPFAM" id="SSF161098">
    <property type="entry name" value="MetI-like"/>
    <property type="match status" value="1"/>
</dbReference>
<keyword evidence="5 7" id="KW-1133">Transmembrane helix</keyword>
<dbReference type="PROSITE" id="PS50928">
    <property type="entry name" value="ABC_TM1"/>
    <property type="match status" value="1"/>
</dbReference>
<dbReference type="HOGENOM" id="CLU_016047_0_0_9"/>
<dbReference type="CDD" id="cd06261">
    <property type="entry name" value="TM_PBP2"/>
    <property type="match status" value="1"/>
</dbReference>
<proteinExistence type="inferred from homology"/>